<dbReference type="EMBL" id="AP023397">
    <property type="protein sequence ID" value="BCK59416.1"/>
    <property type="molecule type" value="Genomic_DNA"/>
</dbReference>
<protein>
    <submittedName>
        <fullName evidence="1">Uncharacterized protein</fullName>
    </submittedName>
</protein>
<accession>A0A7G1KXQ8</accession>
<dbReference type="Proteomes" id="UP000516173">
    <property type="component" value="Plasmid pFMUON74"/>
</dbReference>
<dbReference type="RefSeq" id="WP_187689696.1">
    <property type="nucleotide sequence ID" value="NZ_AP023397.1"/>
</dbReference>
<dbReference type="KEGG" id="nwl:NWFMUON74_71880"/>
<dbReference type="AlphaFoldDB" id="A0A7G1KXQ8"/>
<organism evidence="1 2">
    <name type="scientific">Nocardia wallacei</name>
    <dbReference type="NCBI Taxonomy" id="480035"/>
    <lineage>
        <taxon>Bacteria</taxon>
        <taxon>Bacillati</taxon>
        <taxon>Actinomycetota</taxon>
        <taxon>Actinomycetes</taxon>
        <taxon>Mycobacteriales</taxon>
        <taxon>Nocardiaceae</taxon>
        <taxon>Nocardia</taxon>
    </lineage>
</organism>
<evidence type="ECO:0000313" key="1">
    <source>
        <dbReference type="EMBL" id="BCK59416.1"/>
    </source>
</evidence>
<evidence type="ECO:0000313" key="2">
    <source>
        <dbReference type="Proteomes" id="UP000516173"/>
    </source>
</evidence>
<keyword evidence="1" id="KW-0614">Plasmid</keyword>
<proteinExistence type="predicted"/>
<keyword evidence="2" id="KW-1185">Reference proteome</keyword>
<reference evidence="1 2" key="1">
    <citation type="submission" date="2020-08" db="EMBL/GenBank/DDBJ databases">
        <title>Genome Sequencing of Nocardia wallacei strain FMUON74 and assembly.</title>
        <authorList>
            <person name="Toyokawa M."/>
            <person name="Uesaka K."/>
        </authorList>
    </citation>
    <scope>NUCLEOTIDE SEQUENCE [LARGE SCALE GENOMIC DNA]</scope>
    <source>
        <strain evidence="1 2">FMUON74</strain>
        <plasmid evidence="1 2">pFMUON74</plasmid>
    </source>
</reference>
<sequence length="135" mass="14883">MFEDGADRPATVIDTAEVILVATDTANTGGETLAASALRFWRLPIEPGAARMRALVAGAANSADSDLRRLRVRLVLLDGAVLLEVTFLDAEPRDFDPELMPAGADWSWRRDSGGRWCLCDRIALPPRRTYERNTQ</sequence>
<dbReference type="GeneID" id="80351554"/>
<gene>
    <name evidence="1" type="ORF">NWFMUON74_71880</name>
</gene>
<geneLocation type="plasmid" evidence="1 2">
    <name>pFMUON74</name>
</geneLocation>
<name>A0A7G1KXQ8_9NOCA</name>